<dbReference type="RefSeq" id="WP_128867391.1">
    <property type="nucleotide sequence ID" value="NZ_JAAVJF010000001.1"/>
</dbReference>
<reference evidence="1 2" key="1">
    <citation type="journal article" date="2020" name="Nat. Commun.">
        <title>The structures of two archaeal type IV pili illuminate evolutionary relationships.</title>
        <authorList>
            <person name="Wang F."/>
            <person name="Baquero D.P."/>
            <person name="Su Z."/>
            <person name="Beltran L.C."/>
            <person name="Prangishvili D."/>
            <person name="Krupovic M."/>
            <person name="Egelman E.H."/>
        </authorList>
    </citation>
    <scope>NUCLEOTIDE SEQUENCE [LARGE SCALE GENOMIC DNA]</scope>
    <source>
        <strain evidence="1 2">2GA</strain>
    </source>
</reference>
<gene>
    <name evidence="1" type="ORF">HC235_02185</name>
</gene>
<organism evidence="1 2">
    <name type="scientific">Pyrobaculum arsenaticum</name>
    <dbReference type="NCBI Taxonomy" id="121277"/>
    <lineage>
        <taxon>Archaea</taxon>
        <taxon>Thermoproteota</taxon>
        <taxon>Thermoprotei</taxon>
        <taxon>Thermoproteales</taxon>
        <taxon>Thermoproteaceae</taxon>
        <taxon>Pyrobaculum</taxon>
    </lineage>
</organism>
<name>A0A7L4P9I1_9CREN</name>
<dbReference type="PROSITE" id="PS51257">
    <property type="entry name" value="PROKAR_LIPOPROTEIN"/>
    <property type="match status" value="1"/>
</dbReference>
<dbReference type="Proteomes" id="UP000554766">
    <property type="component" value="Unassembled WGS sequence"/>
</dbReference>
<evidence type="ECO:0000313" key="2">
    <source>
        <dbReference type="Proteomes" id="UP000554766"/>
    </source>
</evidence>
<comment type="caution">
    <text evidence="1">The sequence shown here is derived from an EMBL/GenBank/DDBJ whole genome shotgun (WGS) entry which is preliminary data.</text>
</comment>
<dbReference type="GeneID" id="38938069"/>
<proteinExistence type="predicted"/>
<keyword evidence="2" id="KW-1185">Reference proteome</keyword>
<dbReference type="EMBL" id="JAAVJF010000001">
    <property type="protein sequence ID" value="NYR14790.1"/>
    <property type="molecule type" value="Genomic_DNA"/>
</dbReference>
<sequence length="60" mass="5939">MRLTTSKEGCGCRAVSLGASGGVVATSCGSWTRAEDVSVARCVQAAGLGPAGGAEPWQAR</sequence>
<evidence type="ECO:0000313" key="1">
    <source>
        <dbReference type="EMBL" id="NYR14790.1"/>
    </source>
</evidence>
<protein>
    <submittedName>
        <fullName evidence="1">Uncharacterized protein</fullName>
    </submittedName>
</protein>
<dbReference type="AlphaFoldDB" id="A0A7L4P9I1"/>
<accession>A0A7L4P9I1</accession>